<sequence>MYSGVQLMLTNLPKLRVAVNPPAADSPTRSLTTDSIRHSGLLATAPTSFSELFDGRLSLSDIKDNLKVSPEVPWLNQVFQRWLPSDPEKPVMPLARTLPAPWIQQRTCDSSGFVGSLSDVGGDKDLMSPSGLRSPGSTQSGPSETSSRESIPSIVRPTHMLVFSSSIPWLPELCPPEKMPACGECAVNILLLLINCPNVGPLSRVPPPVPGKLPRVVLKLRSVDVFPEFLRYLHHKNHAALFKELIPEWIRDILRSYPNLHKTPRAEELGSRGDGLLKATALKLLRKASRSTMSATAKNREEFLNPASMERSVVDDLVNEERRLTNTYPSDGEFPETIEKAAANLRALKDNIEELGYRDDALEGELVACLRFISAAYLKKSKVSM</sequence>
<feature type="compositionally biased region" description="Polar residues" evidence="1">
    <location>
        <begin position="135"/>
        <end position="150"/>
    </location>
</feature>
<dbReference type="eggNOG" id="ENOG502T0BW">
    <property type="taxonomic scope" value="Eukaryota"/>
</dbReference>
<gene>
    <name evidence="2" type="ORF">GLOTRDRAFT_133570</name>
</gene>
<proteinExistence type="predicted"/>
<dbReference type="Proteomes" id="UP000030669">
    <property type="component" value="Unassembled WGS sequence"/>
</dbReference>
<protein>
    <submittedName>
        <fullName evidence="2">Uncharacterized protein</fullName>
    </submittedName>
</protein>
<dbReference type="EMBL" id="KB469313">
    <property type="protein sequence ID" value="EPQ50826.1"/>
    <property type="molecule type" value="Genomic_DNA"/>
</dbReference>
<feature type="region of interest" description="Disordered" evidence="1">
    <location>
        <begin position="124"/>
        <end position="151"/>
    </location>
</feature>
<dbReference type="KEGG" id="gtr:GLOTRDRAFT_133570"/>
<reference evidence="2 3" key="1">
    <citation type="journal article" date="2012" name="Science">
        <title>The Paleozoic origin of enzymatic lignin decomposition reconstructed from 31 fungal genomes.</title>
        <authorList>
            <person name="Floudas D."/>
            <person name="Binder M."/>
            <person name="Riley R."/>
            <person name="Barry K."/>
            <person name="Blanchette R.A."/>
            <person name="Henrissat B."/>
            <person name="Martinez A.T."/>
            <person name="Otillar R."/>
            <person name="Spatafora J.W."/>
            <person name="Yadav J.S."/>
            <person name="Aerts A."/>
            <person name="Benoit I."/>
            <person name="Boyd A."/>
            <person name="Carlson A."/>
            <person name="Copeland A."/>
            <person name="Coutinho P.M."/>
            <person name="de Vries R.P."/>
            <person name="Ferreira P."/>
            <person name="Findley K."/>
            <person name="Foster B."/>
            <person name="Gaskell J."/>
            <person name="Glotzer D."/>
            <person name="Gorecki P."/>
            <person name="Heitman J."/>
            <person name="Hesse C."/>
            <person name="Hori C."/>
            <person name="Igarashi K."/>
            <person name="Jurgens J.A."/>
            <person name="Kallen N."/>
            <person name="Kersten P."/>
            <person name="Kohler A."/>
            <person name="Kuees U."/>
            <person name="Kumar T.K.A."/>
            <person name="Kuo A."/>
            <person name="LaButti K."/>
            <person name="Larrondo L.F."/>
            <person name="Lindquist E."/>
            <person name="Ling A."/>
            <person name="Lombard V."/>
            <person name="Lucas S."/>
            <person name="Lundell T."/>
            <person name="Martin R."/>
            <person name="McLaughlin D.J."/>
            <person name="Morgenstern I."/>
            <person name="Morin E."/>
            <person name="Murat C."/>
            <person name="Nagy L.G."/>
            <person name="Nolan M."/>
            <person name="Ohm R.A."/>
            <person name="Patyshakuliyeva A."/>
            <person name="Rokas A."/>
            <person name="Ruiz-Duenas F.J."/>
            <person name="Sabat G."/>
            <person name="Salamov A."/>
            <person name="Samejima M."/>
            <person name="Schmutz J."/>
            <person name="Slot J.C."/>
            <person name="St John F."/>
            <person name="Stenlid J."/>
            <person name="Sun H."/>
            <person name="Sun S."/>
            <person name="Syed K."/>
            <person name="Tsang A."/>
            <person name="Wiebenga A."/>
            <person name="Young D."/>
            <person name="Pisabarro A."/>
            <person name="Eastwood D.C."/>
            <person name="Martin F."/>
            <person name="Cullen D."/>
            <person name="Grigoriev I.V."/>
            <person name="Hibbett D.S."/>
        </authorList>
    </citation>
    <scope>NUCLEOTIDE SEQUENCE [LARGE SCALE GENOMIC DNA]</scope>
    <source>
        <strain evidence="2 3">ATCC 11539</strain>
    </source>
</reference>
<dbReference type="RefSeq" id="XP_007870715.1">
    <property type="nucleotide sequence ID" value="XM_007872524.1"/>
</dbReference>
<keyword evidence="3" id="KW-1185">Reference proteome</keyword>
<accession>S7PSM8</accession>
<dbReference type="AlphaFoldDB" id="S7PSM8"/>
<dbReference type="GeneID" id="19302751"/>
<dbReference type="HOGENOM" id="CLU_717746_0_0_1"/>
<evidence type="ECO:0000313" key="3">
    <source>
        <dbReference type="Proteomes" id="UP000030669"/>
    </source>
</evidence>
<name>S7PSM8_GLOTA</name>
<organism evidence="2 3">
    <name type="scientific">Gloeophyllum trabeum (strain ATCC 11539 / FP-39264 / Madison 617)</name>
    <name type="common">Brown rot fungus</name>
    <dbReference type="NCBI Taxonomy" id="670483"/>
    <lineage>
        <taxon>Eukaryota</taxon>
        <taxon>Fungi</taxon>
        <taxon>Dikarya</taxon>
        <taxon>Basidiomycota</taxon>
        <taxon>Agaricomycotina</taxon>
        <taxon>Agaricomycetes</taxon>
        <taxon>Gloeophyllales</taxon>
        <taxon>Gloeophyllaceae</taxon>
        <taxon>Gloeophyllum</taxon>
    </lineage>
</organism>
<dbReference type="OrthoDB" id="2946666at2759"/>
<dbReference type="STRING" id="670483.S7PSM8"/>
<evidence type="ECO:0000256" key="1">
    <source>
        <dbReference type="SAM" id="MobiDB-lite"/>
    </source>
</evidence>
<evidence type="ECO:0000313" key="2">
    <source>
        <dbReference type="EMBL" id="EPQ50826.1"/>
    </source>
</evidence>